<sequence>MKIRFIIILTGCILMAAPVDLNKAQRVAGNIYAERSNTGVMDGFNLRSVDIIDENAVNLLYAFQLDSEGFILVPGDDRVQPLLAYSFESNFILENVPTNVAWMINAYKGMVQYALESDESSTEKVNAEWEKYNTGNGLNIRNRDI</sequence>
<evidence type="ECO:0000259" key="1">
    <source>
        <dbReference type="Pfam" id="PF13734"/>
    </source>
</evidence>
<dbReference type="InterPro" id="IPR044934">
    <property type="entry name" value="Streptopain_sf"/>
</dbReference>
<gene>
    <name evidence="2" type="ORF">METZ01_LOCUS337302</name>
</gene>
<dbReference type="SUPFAM" id="SSF54001">
    <property type="entry name" value="Cysteine proteinases"/>
    <property type="match status" value="1"/>
</dbReference>
<dbReference type="Gene3D" id="3.90.70.50">
    <property type="entry name" value="Peptidase C10, streptopain"/>
    <property type="match status" value="1"/>
</dbReference>
<dbReference type="AlphaFoldDB" id="A0A382QHL1"/>
<name>A0A382QHL1_9ZZZZ</name>
<evidence type="ECO:0000313" key="2">
    <source>
        <dbReference type="EMBL" id="SVC84448.1"/>
    </source>
</evidence>
<reference evidence="2" key="1">
    <citation type="submission" date="2018-05" db="EMBL/GenBank/DDBJ databases">
        <authorList>
            <person name="Lanie J.A."/>
            <person name="Ng W.-L."/>
            <person name="Kazmierczak K.M."/>
            <person name="Andrzejewski T.M."/>
            <person name="Davidsen T.M."/>
            <person name="Wayne K.J."/>
            <person name="Tettelin H."/>
            <person name="Glass J.I."/>
            <person name="Rusch D."/>
            <person name="Podicherti R."/>
            <person name="Tsui H.-C.T."/>
            <person name="Winkler M.E."/>
        </authorList>
    </citation>
    <scope>NUCLEOTIDE SEQUENCE</scope>
</reference>
<dbReference type="InterPro" id="IPR025896">
    <property type="entry name" value="Spi_Prtas-inh"/>
</dbReference>
<organism evidence="2">
    <name type="scientific">marine metagenome</name>
    <dbReference type="NCBI Taxonomy" id="408172"/>
    <lineage>
        <taxon>unclassified sequences</taxon>
        <taxon>metagenomes</taxon>
        <taxon>ecological metagenomes</taxon>
    </lineage>
</organism>
<proteinExistence type="predicted"/>
<dbReference type="EMBL" id="UINC01114261">
    <property type="protein sequence ID" value="SVC84448.1"/>
    <property type="molecule type" value="Genomic_DNA"/>
</dbReference>
<dbReference type="Pfam" id="PF13734">
    <property type="entry name" value="Inhibitor_I69"/>
    <property type="match status" value="1"/>
</dbReference>
<dbReference type="InterPro" id="IPR038765">
    <property type="entry name" value="Papain-like_cys_pep_sf"/>
</dbReference>
<feature type="domain" description="Spi protease inhibitor" evidence="1">
    <location>
        <begin position="16"/>
        <end position="108"/>
    </location>
</feature>
<feature type="non-terminal residue" evidence="2">
    <location>
        <position position="1"/>
    </location>
</feature>
<protein>
    <recommendedName>
        <fullName evidence="1">Spi protease inhibitor domain-containing protein</fullName>
    </recommendedName>
</protein>
<accession>A0A382QHL1</accession>
<feature type="non-terminal residue" evidence="2">
    <location>
        <position position="145"/>
    </location>
</feature>